<name>A0AAN6ZFK4_9PEZI</name>
<gene>
    <name evidence="2" type="ORF">BT67DRAFT_440225</name>
</gene>
<feature type="compositionally biased region" description="Polar residues" evidence="1">
    <location>
        <begin position="75"/>
        <end position="111"/>
    </location>
</feature>
<accession>A0AAN6ZFK4</accession>
<evidence type="ECO:0000313" key="2">
    <source>
        <dbReference type="EMBL" id="KAK4136073.1"/>
    </source>
</evidence>
<proteinExistence type="predicted"/>
<dbReference type="AlphaFoldDB" id="A0AAN6ZFK4"/>
<reference evidence="2" key="2">
    <citation type="submission" date="2023-05" db="EMBL/GenBank/DDBJ databases">
        <authorList>
            <consortium name="Lawrence Berkeley National Laboratory"/>
            <person name="Steindorff A."/>
            <person name="Hensen N."/>
            <person name="Bonometti L."/>
            <person name="Westerberg I."/>
            <person name="Brannstrom I.O."/>
            <person name="Guillou S."/>
            <person name="Cros-Aarteil S."/>
            <person name="Calhoun S."/>
            <person name="Haridas S."/>
            <person name="Kuo A."/>
            <person name="Mondo S."/>
            <person name="Pangilinan J."/>
            <person name="Riley R."/>
            <person name="Labutti K."/>
            <person name="Andreopoulos B."/>
            <person name="Lipzen A."/>
            <person name="Chen C."/>
            <person name="Yanf M."/>
            <person name="Daum C."/>
            <person name="Ng V."/>
            <person name="Clum A."/>
            <person name="Ohm R."/>
            <person name="Martin F."/>
            <person name="Silar P."/>
            <person name="Natvig D."/>
            <person name="Lalanne C."/>
            <person name="Gautier V."/>
            <person name="Ament-Velasquez S.L."/>
            <person name="Kruys A."/>
            <person name="Hutchinson M.I."/>
            <person name="Powell A.J."/>
            <person name="Barry K."/>
            <person name="Miller A.N."/>
            <person name="Grigoriev I.V."/>
            <person name="Debuchy R."/>
            <person name="Gladieux P."/>
            <person name="Thoren M.H."/>
            <person name="Johannesson H."/>
        </authorList>
    </citation>
    <scope>NUCLEOTIDE SEQUENCE</scope>
    <source>
        <strain evidence="2">CBS 123565</strain>
    </source>
</reference>
<keyword evidence="3" id="KW-1185">Reference proteome</keyword>
<reference evidence="2" key="1">
    <citation type="journal article" date="2023" name="Mol. Phylogenet. Evol.">
        <title>Genome-scale phylogeny and comparative genomics of the fungal order Sordariales.</title>
        <authorList>
            <person name="Hensen N."/>
            <person name="Bonometti L."/>
            <person name="Westerberg I."/>
            <person name="Brannstrom I.O."/>
            <person name="Guillou S."/>
            <person name="Cros-Aarteil S."/>
            <person name="Calhoun S."/>
            <person name="Haridas S."/>
            <person name="Kuo A."/>
            <person name="Mondo S."/>
            <person name="Pangilinan J."/>
            <person name="Riley R."/>
            <person name="LaButti K."/>
            <person name="Andreopoulos B."/>
            <person name="Lipzen A."/>
            <person name="Chen C."/>
            <person name="Yan M."/>
            <person name="Daum C."/>
            <person name="Ng V."/>
            <person name="Clum A."/>
            <person name="Steindorff A."/>
            <person name="Ohm R.A."/>
            <person name="Martin F."/>
            <person name="Silar P."/>
            <person name="Natvig D.O."/>
            <person name="Lalanne C."/>
            <person name="Gautier V."/>
            <person name="Ament-Velasquez S.L."/>
            <person name="Kruys A."/>
            <person name="Hutchinson M.I."/>
            <person name="Powell A.J."/>
            <person name="Barry K."/>
            <person name="Miller A.N."/>
            <person name="Grigoriev I.V."/>
            <person name="Debuchy R."/>
            <person name="Gladieux P."/>
            <person name="Hiltunen Thoren M."/>
            <person name="Johannesson H."/>
        </authorList>
    </citation>
    <scope>NUCLEOTIDE SEQUENCE</scope>
    <source>
        <strain evidence="2">CBS 123565</strain>
    </source>
</reference>
<dbReference type="Proteomes" id="UP001304895">
    <property type="component" value="Unassembled WGS sequence"/>
</dbReference>
<protein>
    <submittedName>
        <fullName evidence="2">Uncharacterized protein</fullName>
    </submittedName>
</protein>
<feature type="region of interest" description="Disordered" evidence="1">
    <location>
        <begin position="60"/>
        <end position="129"/>
    </location>
</feature>
<evidence type="ECO:0000256" key="1">
    <source>
        <dbReference type="SAM" id="MobiDB-lite"/>
    </source>
</evidence>
<comment type="caution">
    <text evidence="2">The sequence shown here is derived from an EMBL/GenBank/DDBJ whole genome shotgun (WGS) entry which is preliminary data.</text>
</comment>
<sequence length="129" mass="14869">METHTCRANAIFCQPPPEEEDRLCVVKTGHTVAELKTKAISNPDGLTRDEATIVHHPPSVLFPRFKSDSERKRSMTSSRRSWTAPTTSSDATQTLRQSRYCSMRRSVNSKWPTEKRRRRPGSMQSRYME</sequence>
<dbReference type="EMBL" id="MU853404">
    <property type="protein sequence ID" value="KAK4136073.1"/>
    <property type="molecule type" value="Genomic_DNA"/>
</dbReference>
<evidence type="ECO:0000313" key="3">
    <source>
        <dbReference type="Proteomes" id="UP001304895"/>
    </source>
</evidence>
<organism evidence="2 3">
    <name type="scientific">Trichocladium antarcticum</name>
    <dbReference type="NCBI Taxonomy" id="1450529"/>
    <lineage>
        <taxon>Eukaryota</taxon>
        <taxon>Fungi</taxon>
        <taxon>Dikarya</taxon>
        <taxon>Ascomycota</taxon>
        <taxon>Pezizomycotina</taxon>
        <taxon>Sordariomycetes</taxon>
        <taxon>Sordariomycetidae</taxon>
        <taxon>Sordariales</taxon>
        <taxon>Chaetomiaceae</taxon>
        <taxon>Trichocladium</taxon>
    </lineage>
</organism>